<evidence type="ECO:0000256" key="1">
    <source>
        <dbReference type="ARBA" id="ARBA00004123"/>
    </source>
</evidence>
<accession>A0ABD2P8W2</accession>
<reference evidence="3 4" key="1">
    <citation type="journal article" date="2021" name="BMC Biol.">
        <title>Horizontally acquired antibacterial genes associated with adaptive radiation of ladybird beetles.</title>
        <authorList>
            <person name="Li H.S."/>
            <person name="Tang X.F."/>
            <person name="Huang Y.H."/>
            <person name="Xu Z.Y."/>
            <person name="Chen M.L."/>
            <person name="Du X.Y."/>
            <person name="Qiu B.Y."/>
            <person name="Chen P.T."/>
            <person name="Zhang W."/>
            <person name="Slipinski A."/>
            <person name="Escalona H.E."/>
            <person name="Waterhouse R.M."/>
            <person name="Zwick A."/>
            <person name="Pang H."/>
        </authorList>
    </citation>
    <scope>NUCLEOTIDE SEQUENCE [LARGE SCALE GENOMIC DNA]</scope>
    <source>
        <strain evidence="3">SYSU2018</strain>
    </source>
</reference>
<evidence type="ECO:0000313" key="3">
    <source>
        <dbReference type="EMBL" id="KAL3287153.1"/>
    </source>
</evidence>
<dbReference type="InterPro" id="IPR007889">
    <property type="entry name" value="HTH_Psq"/>
</dbReference>
<dbReference type="GO" id="GO:0005634">
    <property type="term" value="C:nucleus"/>
    <property type="evidence" value="ECO:0007669"/>
    <property type="project" value="UniProtKB-SubCell"/>
</dbReference>
<comment type="caution">
    <text evidence="3">The sequence shown here is derived from an EMBL/GenBank/DDBJ whole genome shotgun (WGS) entry which is preliminary data.</text>
</comment>
<feature type="domain" description="HTH psq-type" evidence="2">
    <location>
        <begin position="15"/>
        <end position="54"/>
    </location>
</feature>
<comment type="subcellular location">
    <subcellularLocation>
        <location evidence="1">Nucleus</location>
    </subcellularLocation>
</comment>
<proteinExistence type="predicted"/>
<name>A0ABD2P8W2_9CUCU</name>
<organism evidence="3 4">
    <name type="scientific">Cryptolaemus montrouzieri</name>
    <dbReference type="NCBI Taxonomy" id="559131"/>
    <lineage>
        <taxon>Eukaryota</taxon>
        <taxon>Metazoa</taxon>
        <taxon>Ecdysozoa</taxon>
        <taxon>Arthropoda</taxon>
        <taxon>Hexapoda</taxon>
        <taxon>Insecta</taxon>
        <taxon>Pterygota</taxon>
        <taxon>Neoptera</taxon>
        <taxon>Endopterygota</taxon>
        <taxon>Coleoptera</taxon>
        <taxon>Polyphaga</taxon>
        <taxon>Cucujiformia</taxon>
        <taxon>Coccinelloidea</taxon>
        <taxon>Coccinellidae</taxon>
        <taxon>Scymninae</taxon>
        <taxon>Scymnini</taxon>
        <taxon>Cryptolaemus</taxon>
    </lineage>
</organism>
<sequence>MGRRMGPRKQWSQIQLENALKAINEGLSQRAASKEFKVIRRTLKRYLDNGLSEKRLGRPSILSVQEEREVSPSSNVQIL</sequence>
<dbReference type="InterPro" id="IPR009057">
    <property type="entry name" value="Homeodomain-like_sf"/>
</dbReference>
<dbReference type="AlphaFoldDB" id="A0ABD2P8W2"/>
<dbReference type="Proteomes" id="UP001516400">
    <property type="component" value="Unassembled WGS sequence"/>
</dbReference>
<evidence type="ECO:0000313" key="4">
    <source>
        <dbReference type="Proteomes" id="UP001516400"/>
    </source>
</evidence>
<gene>
    <name evidence="3" type="ORF">HHI36_001632</name>
</gene>
<dbReference type="Gene3D" id="1.10.10.60">
    <property type="entry name" value="Homeodomain-like"/>
    <property type="match status" value="1"/>
</dbReference>
<dbReference type="EMBL" id="JABFTP020000185">
    <property type="protein sequence ID" value="KAL3287153.1"/>
    <property type="molecule type" value="Genomic_DNA"/>
</dbReference>
<dbReference type="SUPFAM" id="SSF46689">
    <property type="entry name" value="Homeodomain-like"/>
    <property type="match status" value="1"/>
</dbReference>
<keyword evidence="4" id="KW-1185">Reference proteome</keyword>
<dbReference type="Pfam" id="PF05225">
    <property type="entry name" value="HTH_psq"/>
    <property type="match status" value="1"/>
</dbReference>
<protein>
    <recommendedName>
        <fullName evidence="2">HTH psq-type domain-containing protein</fullName>
    </recommendedName>
</protein>
<evidence type="ECO:0000259" key="2">
    <source>
        <dbReference type="Pfam" id="PF05225"/>
    </source>
</evidence>